<dbReference type="PANTHER" id="PTHR10161">
    <property type="entry name" value="TARTRATE-RESISTANT ACID PHOSPHATASE TYPE 5"/>
    <property type="match status" value="1"/>
</dbReference>
<reference evidence="4 5" key="1">
    <citation type="submission" date="2012-05" db="EMBL/GenBank/DDBJ databases">
        <title>Recombination and specialization in a pathogen metapopulation.</title>
        <authorList>
            <person name="Gardiner A."/>
            <person name="Kemen E."/>
            <person name="Schultz-Larsen T."/>
            <person name="MacLean D."/>
            <person name="Van Oosterhout C."/>
            <person name="Jones J.D.G."/>
        </authorList>
    </citation>
    <scope>NUCLEOTIDE SEQUENCE [LARGE SCALE GENOMIC DNA]</scope>
    <source>
        <strain evidence="4 5">Ac Nc2</strain>
    </source>
</reference>
<name>A0A024FUE7_9STRA</name>
<accession>A0A024FUE7</accession>
<protein>
    <recommendedName>
        <fullName evidence="3">Calcineurin-like phosphoesterase domain-containing protein</fullName>
    </recommendedName>
</protein>
<sequence>MRPPKTLSTKTILSKLDPVKIKEDVEEREIEFKRTVGNTIISSLVTVMQKRKRSEKKHPKKFYRKVTMAISKKRPAEENVVRFIVLGNAGIPNYHVGMKFEGIHAAIGDKLVSLKDNIDFVVMTGDNFLGKGVWGCDDPQWEKVWFERLKVEELGVPWFTVLGDRDMLGDASTQYNFHKCEGKERMSKYWITPSENYLLVIDETVKMLFVNTNRKKSKVSRWIRKNRPNIVVGHHFIPQKSQGEGQAVENFITYISGHEPVLKHVKEGKTSYIVVGTSGDLMTYSFSDCPNAVTMDGMDGCGNGPTEHYNHKSYGFALITVAKDDNAKQVELHTYHHYENGRSHWDVQIG</sequence>
<dbReference type="InterPro" id="IPR004843">
    <property type="entry name" value="Calcineurin-like_PHP"/>
</dbReference>
<comment type="caution">
    <text evidence="4">The sequence shown here is derived from an EMBL/GenBank/DDBJ whole genome shotgun (WGS) entry which is preliminary data.</text>
</comment>
<dbReference type="Pfam" id="PF00149">
    <property type="entry name" value="Metallophos"/>
    <property type="match status" value="1"/>
</dbReference>
<dbReference type="GO" id="GO:0016787">
    <property type="term" value="F:hydrolase activity"/>
    <property type="evidence" value="ECO:0007669"/>
    <property type="project" value="UniProtKB-KW"/>
</dbReference>
<feature type="domain" description="Calcineurin-like phosphoesterase" evidence="3">
    <location>
        <begin position="114"/>
        <end position="261"/>
    </location>
</feature>
<proteinExistence type="predicted"/>
<keyword evidence="2" id="KW-0378">Hydrolase</keyword>
<evidence type="ECO:0000256" key="2">
    <source>
        <dbReference type="ARBA" id="ARBA00022801"/>
    </source>
</evidence>
<dbReference type="SUPFAM" id="SSF56300">
    <property type="entry name" value="Metallo-dependent phosphatases"/>
    <property type="match status" value="1"/>
</dbReference>
<evidence type="ECO:0000313" key="5">
    <source>
        <dbReference type="Proteomes" id="UP000053237"/>
    </source>
</evidence>
<dbReference type="OrthoDB" id="411211at2759"/>
<organism evidence="4 5">
    <name type="scientific">Albugo candida</name>
    <dbReference type="NCBI Taxonomy" id="65357"/>
    <lineage>
        <taxon>Eukaryota</taxon>
        <taxon>Sar</taxon>
        <taxon>Stramenopiles</taxon>
        <taxon>Oomycota</taxon>
        <taxon>Peronosporomycetes</taxon>
        <taxon>Albuginales</taxon>
        <taxon>Albuginaceae</taxon>
        <taxon>Albugo</taxon>
    </lineage>
</organism>
<dbReference type="InParanoid" id="A0A024FUE7"/>
<evidence type="ECO:0000259" key="3">
    <source>
        <dbReference type="Pfam" id="PF00149"/>
    </source>
</evidence>
<dbReference type="Proteomes" id="UP000053237">
    <property type="component" value="Unassembled WGS sequence"/>
</dbReference>
<evidence type="ECO:0000256" key="1">
    <source>
        <dbReference type="ARBA" id="ARBA00022729"/>
    </source>
</evidence>
<keyword evidence="5" id="KW-1185">Reference proteome</keyword>
<dbReference type="PANTHER" id="PTHR10161:SF14">
    <property type="entry name" value="TARTRATE-RESISTANT ACID PHOSPHATASE TYPE 5"/>
    <property type="match status" value="1"/>
</dbReference>
<gene>
    <name evidence="4" type="ORF">BN9_116940</name>
</gene>
<dbReference type="InterPro" id="IPR051558">
    <property type="entry name" value="Metallophosphoesterase_PAP"/>
</dbReference>
<dbReference type="EMBL" id="CAIX01000404">
    <property type="protein sequence ID" value="CCI10783.1"/>
    <property type="molecule type" value="Genomic_DNA"/>
</dbReference>
<evidence type="ECO:0000313" key="4">
    <source>
        <dbReference type="EMBL" id="CCI10783.1"/>
    </source>
</evidence>
<dbReference type="Gene3D" id="3.60.21.10">
    <property type="match status" value="1"/>
</dbReference>
<dbReference type="AlphaFoldDB" id="A0A024FUE7"/>
<dbReference type="STRING" id="65357.A0A024FUE7"/>
<dbReference type="InterPro" id="IPR029052">
    <property type="entry name" value="Metallo-depent_PP-like"/>
</dbReference>
<keyword evidence="1" id="KW-0732">Signal</keyword>